<organism evidence="1 2">
    <name type="scientific">Cricetulus griseus</name>
    <name type="common">Chinese hamster</name>
    <name type="synonym">Cricetulus barabensis griseus</name>
    <dbReference type="NCBI Taxonomy" id="10029"/>
    <lineage>
        <taxon>Eukaryota</taxon>
        <taxon>Metazoa</taxon>
        <taxon>Chordata</taxon>
        <taxon>Craniata</taxon>
        <taxon>Vertebrata</taxon>
        <taxon>Euteleostomi</taxon>
        <taxon>Mammalia</taxon>
        <taxon>Eutheria</taxon>
        <taxon>Euarchontoglires</taxon>
        <taxon>Glires</taxon>
        <taxon>Rodentia</taxon>
        <taxon>Myomorpha</taxon>
        <taxon>Muroidea</taxon>
        <taxon>Cricetidae</taxon>
        <taxon>Cricetinae</taxon>
        <taxon>Cricetulus</taxon>
    </lineage>
</organism>
<name>A0A061IBM1_CRIGR</name>
<dbReference type="Proteomes" id="UP000030759">
    <property type="component" value="Unassembled WGS sequence"/>
</dbReference>
<gene>
    <name evidence="1" type="ORF">H671_4g11633</name>
</gene>
<proteinExistence type="predicted"/>
<dbReference type="InterPro" id="IPR046341">
    <property type="entry name" value="SET_dom_sf"/>
</dbReference>
<dbReference type="InterPro" id="IPR050600">
    <property type="entry name" value="SETD3_SETD6_MTase"/>
</dbReference>
<evidence type="ECO:0000313" key="1">
    <source>
        <dbReference type="EMBL" id="ERE76708.1"/>
    </source>
</evidence>
<accession>A0A061IBM1</accession>
<dbReference type="GO" id="GO:0016279">
    <property type="term" value="F:protein-lysine N-methyltransferase activity"/>
    <property type="evidence" value="ECO:0007669"/>
    <property type="project" value="TreeGrafter"/>
</dbReference>
<reference evidence="2" key="1">
    <citation type="journal article" date="2013" name="Nat. Biotechnol.">
        <title>Chinese hamster genome sequenced from sorted chromosomes.</title>
        <authorList>
            <person name="Brinkrolf K."/>
            <person name="Rupp O."/>
            <person name="Laux H."/>
            <person name="Kollin F."/>
            <person name="Ernst W."/>
            <person name="Linke B."/>
            <person name="Kofler R."/>
            <person name="Romand S."/>
            <person name="Hesse F."/>
            <person name="Budach W.E."/>
            <person name="Galosy S."/>
            <person name="Muller D."/>
            <person name="Noll T."/>
            <person name="Wienberg J."/>
            <person name="Jostock T."/>
            <person name="Leonard M."/>
            <person name="Grillari J."/>
            <person name="Tauch A."/>
            <person name="Goesmann A."/>
            <person name="Helk B."/>
            <person name="Mott J.E."/>
            <person name="Puhler A."/>
            <person name="Borth N."/>
        </authorList>
    </citation>
    <scope>NUCLEOTIDE SEQUENCE [LARGE SCALE GENOMIC DNA]</scope>
    <source>
        <strain evidence="2">17A/GY</strain>
    </source>
</reference>
<dbReference type="Gene3D" id="3.90.1410.10">
    <property type="entry name" value="set domain protein methyltransferase, domain 1"/>
    <property type="match status" value="1"/>
</dbReference>
<dbReference type="AlphaFoldDB" id="A0A061IBM1"/>
<feature type="non-terminal residue" evidence="1">
    <location>
        <position position="1"/>
    </location>
</feature>
<dbReference type="PANTHER" id="PTHR13271:SF151">
    <property type="entry name" value="SET DOMAIN-CONTAINING PROTEIN 4"/>
    <property type="match status" value="1"/>
</dbReference>
<dbReference type="PANTHER" id="PTHR13271">
    <property type="entry name" value="UNCHARACTERIZED PUTATIVE METHYLTRANSFERASE"/>
    <property type="match status" value="1"/>
</dbReference>
<dbReference type="EMBL" id="KE674060">
    <property type="protein sequence ID" value="ERE76708.1"/>
    <property type="molecule type" value="Genomic_DNA"/>
</dbReference>
<sequence length="181" mass="20227">RHAGGQSLWKSYLDILPKSYTCPVCLEPDVVDLLPQPLKAKAEEQRADVQDFFASSRAFFSTLQPLFVEPVDGIFSYSAFLWAWCTVNTRAVYLRSTRQECLSAEPDTCALAPYLDLLNHSPHVQYSGSQSEEHKRVFRAHSFPCLLHTLSLCMDSFLDAMALADDVEEAVRSSGFVSAVS</sequence>
<evidence type="ECO:0000313" key="2">
    <source>
        <dbReference type="Proteomes" id="UP000030759"/>
    </source>
</evidence>
<dbReference type="SUPFAM" id="SSF82199">
    <property type="entry name" value="SET domain"/>
    <property type="match status" value="1"/>
</dbReference>
<protein>
    <submittedName>
        <fullName evidence="1">SET domain-containing protein 4</fullName>
    </submittedName>
</protein>